<evidence type="ECO:0000313" key="2">
    <source>
        <dbReference type="Proteomes" id="UP000460718"/>
    </source>
</evidence>
<organism evidence="1 2">
    <name type="scientific">Phytophthora fragariae</name>
    <dbReference type="NCBI Taxonomy" id="53985"/>
    <lineage>
        <taxon>Eukaryota</taxon>
        <taxon>Sar</taxon>
        <taxon>Stramenopiles</taxon>
        <taxon>Oomycota</taxon>
        <taxon>Peronosporomycetes</taxon>
        <taxon>Peronosporales</taxon>
        <taxon>Peronosporaceae</taxon>
        <taxon>Phytophthora</taxon>
    </lineage>
</organism>
<comment type="caution">
    <text evidence="1">The sequence shown here is derived from an EMBL/GenBank/DDBJ whole genome shotgun (WGS) entry which is preliminary data.</text>
</comment>
<dbReference type="AlphaFoldDB" id="A0A6A3LT22"/>
<name>A0A6A3LT22_9STRA</name>
<dbReference type="EMBL" id="QXFW01000163">
    <property type="protein sequence ID" value="KAE9022392.1"/>
    <property type="molecule type" value="Genomic_DNA"/>
</dbReference>
<gene>
    <name evidence="1" type="ORF">PF011_g4510</name>
</gene>
<accession>A0A6A3LT22</accession>
<evidence type="ECO:0000313" key="1">
    <source>
        <dbReference type="EMBL" id="KAE9022392.1"/>
    </source>
</evidence>
<sequence>MGSDLMPGSSQAASEAFNLAAFARAYTLEPVTADPPTVTQRLSLAARGLPISIFDSTKRRPCRCTAGSDGFLDAAPVRKLGRHAVRELRCDSFQLPRTRVKSGYYPPLAHQLAAHRLFRDLSSETGR</sequence>
<proteinExistence type="predicted"/>
<protein>
    <submittedName>
        <fullName evidence="1">Uncharacterized protein</fullName>
    </submittedName>
</protein>
<reference evidence="1 2" key="1">
    <citation type="submission" date="2018-09" db="EMBL/GenBank/DDBJ databases">
        <title>Genomic investigation of the strawberry pathogen Phytophthora fragariae indicates pathogenicity is determined by transcriptional variation in three key races.</title>
        <authorList>
            <person name="Adams T.M."/>
            <person name="Armitage A.D."/>
            <person name="Sobczyk M.K."/>
            <person name="Bates H.J."/>
            <person name="Dunwell J.M."/>
            <person name="Nellist C.F."/>
            <person name="Harrison R.J."/>
        </authorList>
    </citation>
    <scope>NUCLEOTIDE SEQUENCE [LARGE SCALE GENOMIC DNA]</scope>
    <source>
        <strain evidence="1 2">SCRP245</strain>
    </source>
</reference>
<dbReference type="Proteomes" id="UP000460718">
    <property type="component" value="Unassembled WGS sequence"/>
</dbReference>